<gene>
    <name evidence="4" type="ORF">MPPM_3825</name>
</gene>
<keyword evidence="1" id="KW-0472">Membrane</keyword>
<dbReference type="Pfam" id="PF04773">
    <property type="entry name" value="FecR"/>
    <property type="match status" value="1"/>
</dbReference>
<keyword evidence="1" id="KW-0812">Transmembrane</keyword>
<accession>A0A160PKP6</accession>
<dbReference type="RefSeq" id="WP_096486378.1">
    <property type="nucleotide sequence ID" value="NZ_AP014809.1"/>
</dbReference>
<keyword evidence="1" id="KW-1133">Transmembrane helix</keyword>
<dbReference type="PANTHER" id="PTHR30273">
    <property type="entry name" value="PERIPLASMIC SIGNAL SENSOR AND SIGMA FACTOR ACTIVATOR FECR-RELATED"/>
    <property type="match status" value="1"/>
</dbReference>
<dbReference type="Pfam" id="PF16220">
    <property type="entry name" value="DUF4880"/>
    <property type="match status" value="1"/>
</dbReference>
<name>A0A160PKP6_9HYPH</name>
<dbReference type="InterPro" id="IPR032623">
    <property type="entry name" value="FecR_N"/>
</dbReference>
<evidence type="ECO:0000256" key="1">
    <source>
        <dbReference type="SAM" id="Phobius"/>
    </source>
</evidence>
<dbReference type="InterPro" id="IPR006860">
    <property type="entry name" value="FecR"/>
</dbReference>
<dbReference type="Gene3D" id="2.60.120.1440">
    <property type="match status" value="1"/>
</dbReference>
<feature type="domain" description="FecR N-terminal" evidence="3">
    <location>
        <begin position="20"/>
        <end position="59"/>
    </location>
</feature>
<evidence type="ECO:0000313" key="4">
    <source>
        <dbReference type="EMBL" id="BAU92430.1"/>
    </source>
</evidence>
<dbReference type="GO" id="GO:0016989">
    <property type="term" value="F:sigma factor antagonist activity"/>
    <property type="evidence" value="ECO:0007669"/>
    <property type="project" value="TreeGrafter"/>
</dbReference>
<dbReference type="Proteomes" id="UP000218288">
    <property type="component" value="Chromosome"/>
</dbReference>
<dbReference type="OrthoDB" id="9798846at2"/>
<evidence type="ECO:0000259" key="2">
    <source>
        <dbReference type="Pfam" id="PF04773"/>
    </source>
</evidence>
<evidence type="ECO:0000313" key="5">
    <source>
        <dbReference type="Proteomes" id="UP000218288"/>
    </source>
</evidence>
<proteinExistence type="predicted"/>
<organism evidence="4 5">
    <name type="scientific">Methylorubrum populi</name>
    <dbReference type="NCBI Taxonomy" id="223967"/>
    <lineage>
        <taxon>Bacteria</taxon>
        <taxon>Pseudomonadati</taxon>
        <taxon>Pseudomonadota</taxon>
        <taxon>Alphaproteobacteria</taxon>
        <taxon>Hyphomicrobiales</taxon>
        <taxon>Methylobacteriaceae</taxon>
        <taxon>Methylorubrum</taxon>
    </lineage>
</organism>
<dbReference type="EMBL" id="AP014809">
    <property type="protein sequence ID" value="BAU92430.1"/>
    <property type="molecule type" value="Genomic_DNA"/>
</dbReference>
<reference evidence="4 5" key="1">
    <citation type="journal article" date="2016" name="Genome Announc.">
        <title>Complete Genome Sequence of Methylobacterium populi P-1M, Isolated from Pink-Pigmented Household Biofilm.</title>
        <authorList>
            <person name="Morohoshi T."/>
            <person name="Ikeda T."/>
        </authorList>
    </citation>
    <scope>NUCLEOTIDE SEQUENCE [LARGE SCALE GENOMIC DNA]</scope>
    <source>
        <strain evidence="4 5">P-1M</strain>
    </source>
</reference>
<feature type="transmembrane region" description="Helical" evidence="1">
    <location>
        <begin position="93"/>
        <end position="112"/>
    </location>
</feature>
<dbReference type="PANTHER" id="PTHR30273:SF2">
    <property type="entry name" value="PROTEIN FECR"/>
    <property type="match status" value="1"/>
</dbReference>
<dbReference type="PIRSF" id="PIRSF018266">
    <property type="entry name" value="FecR"/>
    <property type="match status" value="1"/>
</dbReference>
<evidence type="ECO:0000259" key="3">
    <source>
        <dbReference type="Pfam" id="PF16220"/>
    </source>
</evidence>
<feature type="domain" description="FecR protein" evidence="2">
    <location>
        <begin position="127"/>
        <end position="214"/>
    </location>
</feature>
<dbReference type="InterPro" id="IPR012373">
    <property type="entry name" value="Ferrdict_sens_TM"/>
</dbReference>
<dbReference type="AlphaFoldDB" id="A0A160PKP6"/>
<protein>
    <submittedName>
        <fullName evidence="4">Fe2+-dicitrate sensor membrane component-like protein</fullName>
    </submittedName>
</protein>
<sequence>MAKARRQADINDSRIDESGRAAIKWMVALSGGHMTERQLREFDLWHNATPNNAEAWNRISGGLQPFDVLARSGLPRGTVSQIRGQMAQRNRRAVLGGLVGLVAAGGVGTTSLQRFVPLQDLLNDRYTRTAEHDRFELSDGSKVVLAPRSSINVSLQPNERRIEFVAGRMMLNVSERDPRPFVVDLGSIRLDASPGTFVLDRRDARLAVSGLKGSGILQGGGRQLNFRMNERLSYDGAGFVRSKIDSDAEASWTTGFAVFDDESVANIVELIRPYYAGFIRLSPEVTERRVTGVFNLFEPIVALDTLARSIGLKMTQTAGIWIKIEA</sequence>